<keyword evidence="3 8" id="KW-0479">Metal-binding</keyword>
<dbReference type="AlphaFoldDB" id="U3GXL5"/>
<dbReference type="KEGG" id="caz:CARG_03145"/>
<evidence type="ECO:0000256" key="8">
    <source>
        <dbReference type="HAMAP-Rule" id="MF_00372"/>
    </source>
</evidence>
<dbReference type="Pfam" id="PF07969">
    <property type="entry name" value="Amidohydro_3"/>
    <property type="match status" value="1"/>
</dbReference>
<feature type="binding site" evidence="8">
    <location>
        <position position="293"/>
    </location>
    <ligand>
        <name>Zn(2+)</name>
        <dbReference type="ChEBI" id="CHEBI:29105"/>
    </ligand>
</feature>
<keyword evidence="12" id="KW-1185">Reference proteome</keyword>
<evidence type="ECO:0000256" key="5">
    <source>
        <dbReference type="ARBA" id="ARBA00022808"/>
    </source>
</evidence>
<feature type="binding site" evidence="8">
    <location>
        <position position="66"/>
    </location>
    <ligand>
        <name>Zn(2+)</name>
        <dbReference type="ChEBI" id="CHEBI:29105"/>
    </ligand>
</feature>
<dbReference type="InterPro" id="IPR032466">
    <property type="entry name" value="Metal_Hydrolase"/>
</dbReference>
<evidence type="ECO:0000256" key="4">
    <source>
        <dbReference type="ARBA" id="ARBA00022801"/>
    </source>
</evidence>
<dbReference type="HAMAP" id="MF_00372">
    <property type="entry name" value="HutI"/>
    <property type="match status" value="1"/>
</dbReference>
<dbReference type="EC" id="3.5.2.7" evidence="1 8"/>
<dbReference type="InterPro" id="IPR013108">
    <property type="entry name" value="Amidohydro_3"/>
</dbReference>
<dbReference type="GeneID" id="78249452"/>
<proteinExistence type="inferred from homology"/>
<dbReference type="Gene3D" id="3.20.20.140">
    <property type="entry name" value="Metal-dependent hydrolases"/>
    <property type="match status" value="1"/>
</dbReference>
<dbReference type="STRING" id="1348662.CARG_03145"/>
<dbReference type="PANTHER" id="PTHR42752:SF1">
    <property type="entry name" value="IMIDAZOLONEPROPIONASE-RELATED"/>
    <property type="match status" value="1"/>
</dbReference>
<evidence type="ECO:0000259" key="10">
    <source>
        <dbReference type="Pfam" id="PF07969"/>
    </source>
</evidence>
<dbReference type="Proteomes" id="UP000016943">
    <property type="component" value="Chromosome"/>
</dbReference>
<keyword evidence="5 8" id="KW-0369">Histidine metabolism</keyword>
<evidence type="ECO:0000313" key="12">
    <source>
        <dbReference type="Proteomes" id="UP000016943"/>
    </source>
</evidence>
<dbReference type="GO" id="GO:0005737">
    <property type="term" value="C:cytoplasm"/>
    <property type="evidence" value="ECO:0007669"/>
    <property type="project" value="UniProtKB-SubCell"/>
</dbReference>
<accession>U3GXL5</accession>
<feature type="domain" description="Amidohydrolase 3" evidence="10">
    <location>
        <begin position="95"/>
        <end position="366"/>
    </location>
</feature>
<dbReference type="EMBL" id="CP006365">
    <property type="protein sequence ID" value="AGU14781.1"/>
    <property type="molecule type" value="Genomic_DNA"/>
</dbReference>
<dbReference type="InterPro" id="IPR011059">
    <property type="entry name" value="Metal-dep_hydrolase_composite"/>
</dbReference>
<organism evidence="11 12">
    <name type="scientific">Corynebacterium argentoratense DSM 44202</name>
    <dbReference type="NCBI Taxonomy" id="1348662"/>
    <lineage>
        <taxon>Bacteria</taxon>
        <taxon>Bacillati</taxon>
        <taxon>Actinomycetota</taxon>
        <taxon>Actinomycetes</taxon>
        <taxon>Mycobacteriales</taxon>
        <taxon>Corynebacteriaceae</taxon>
        <taxon>Corynebacterium</taxon>
    </lineage>
</organism>
<feature type="binding site" evidence="8">
    <location>
        <position position="219"/>
    </location>
    <ligand>
        <name>Zn(2+)</name>
        <dbReference type="ChEBI" id="CHEBI:29105"/>
    </ligand>
</feature>
<keyword evidence="2 8" id="KW-0963">Cytoplasm</keyword>
<name>U3GXL5_9CORY</name>
<comment type="pathway">
    <text evidence="8">Amino-acid degradation; L-histidine degradation into L-glutamate; N-formimidoyl-L-glutamate from L-histidine: step 3/3.</text>
</comment>
<comment type="catalytic activity">
    <reaction evidence="8">
        <text>4-imidazolone-5-propanoate + H2O = N-formimidoyl-L-glutamate</text>
        <dbReference type="Rhea" id="RHEA:23660"/>
        <dbReference type="ChEBI" id="CHEBI:15377"/>
        <dbReference type="ChEBI" id="CHEBI:58928"/>
        <dbReference type="ChEBI" id="CHEBI:77893"/>
        <dbReference type="EC" id="3.5.2.7"/>
    </reaction>
</comment>
<dbReference type="Gene3D" id="2.30.40.10">
    <property type="entry name" value="Urease, subunit C, domain 1"/>
    <property type="match status" value="1"/>
</dbReference>
<sequence>MSSTLFTGISELHTVSERGVINNGAVIIQDGTIQWVGPAAEAPAADQEIDCGGRAVLPGWVDSHTHMIFAGDRSQEFAARMAGEDYAAGGIAVTMNATREAGEHALTELLKQRIRDAHAGGTTTIETKTGYGLDTQSEALAARIAAAHVDDVTFLGAHLVPPGADPDTYLDEVCGPMLDAVAPHAQWIDVFCERGAFNEEQSRRVLRAGQARGLKPRVHGNQLGEGSGVQLAVELGAASVDHVNYINAEDIEALASSNTVATVLPACDLSTRQPLAPARTLIDAGVHLAIASNLNPGTSYTSSMNFCVGTAVLQMHLSLEEAIRAGTSGGARALERHDTGNGLDPHRRPAKGTLVEGAAADLHILCSAHAIDLAYRPGMPMTHQTYRAGRRVA</sequence>
<dbReference type="OrthoDB" id="9776455at2"/>
<dbReference type="UniPathway" id="UPA00379">
    <property type="reaction ID" value="UER00551"/>
</dbReference>
<feature type="binding site" evidence="8">
    <location>
        <position position="64"/>
    </location>
    <ligand>
        <name>Fe(3+)</name>
        <dbReference type="ChEBI" id="CHEBI:29034"/>
    </ligand>
</feature>
<dbReference type="PANTHER" id="PTHR42752">
    <property type="entry name" value="IMIDAZOLONEPROPIONASE"/>
    <property type="match status" value="1"/>
</dbReference>
<feature type="binding site" evidence="8">
    <location>
        <position position="295"/>
    </location>
    <ligand>
        <name>N-formimidoyl-L-glutamate</name>
        <dbReference type="ChEBI" id="CHEBI:58928"/>
    </ligand>
</feature>
<evidence type="ECO:0000256" key="2">
    <source>
        <dbReference type="ARBA" id="ARBA00022490"/>
    </source>
</evidence>
<dbReference type="SUPFAM" id="SSF51338">
    <property type="entry name" value="Composite domain of metallo-dependent hydrolases"/>
    <property type="match status" value="1"/>
</dbReference>
<dbReference type="GO" id="GO:0008270">
    <property type="term" value="F:zinc ion binding"/>
    <property type="evidence" value="ECO:0007669"/>
    <property type="project" value="UniProtKB-UniRule"/>
</dbReference>
<dbReference type="HOGENOM" id="CLU_041647_1_0_11"/>
<dbReference type="GO" id="GO:0005506">
    <property type="term" value="F:iron ion binding"/>
    <property type="evidence" value="ECO:0007669"/>
    <property type="project" value="UniProtKB-UniRule"/>
</dbReference>
<dbReference type="InterPro" id="IPR005920">
    <property type="entry name" value="HutI"/>
</dbReference>
<dbReference type="RefSeq" id="WP_020975932.1">
    <property type="nucleotide sequence ID" value="NC_022198.1"/>
</dbReference>
<evidence type="ECO:0000256" key="9">
    <source>
        <dbReference type="SAM" id="MobiDB-lite"/>
    </source>
</evidence>
<dbReference type="eggNOG" id="COG1228">
    <property type="taxonomic scope" value="Bacteria"/>
</dbReference>
<evidence type="ECO:0000256" key="1">
    <source>
        <dbReference type="ARBA" id="ARBA00012864"/>
    </source>
</evidence>
<keyword evidence="4 8" id="KW-0378">Hydrolase</keyword>
<feature type="binding site" evidence="8">
    <location>
        <position position="297"/>
    </location>
    <ligand>
        <name>N-formimidoyl-L-glutamate</name>
        <dbReference type="ChEBI" id="CHEBI:58928"/>
    </ligand>
</feature>
<comment type="similarity">
    <text evidence="8">Belongs to the metallo-dependent hydrolases superfamily. HutI family.</text>
</comment>
<feature type="region of interest" description="Disordered" evidence="9">
    <location>
        <begin position="328"/>
        <end position="350"/>
    </location>
</feature>
<feature type="binding site" evidence="8">
    <location>
        <position position="73"/>
    </location>
    <ligand>
        <name>4-imidazolone-5-propanoate</name>
        <dbReference type="ChEBI" id="CHEBI:77893"/>
    </ligand>
</feature>
<evidence type="ECO:0000256" key="7">
    <source>
        <dbReference type="ARBA" id="ARBA00023004"/>
    </source>
</evidence>
<keyword evidence="6 8" id="KW-0862">Zinc</keyword>
<comment type="function">
    <text evidence="8">Catalyzes the hydrolytic cleavage of the carbon-nitrogen bond in imidazolone-5-propanoate to yield N-formimidoyl-L-glutamate. It is the third step in the universal histidine degradation pathway.</text>
</comment>
<feature type="binding site" evidence="8">
    <location>
        <position position="298"/>
    </location>
    <ligand>
        <name>4-imidazolone-5-propanoate</name>
        <dbReference type="ChEBI" id="CHEBI:77893"/>
    </ligand>
</feature>
<dbReference type="GO" id="GO:0050480">
    <property type="term" value="F:imidazolonepropionase activity"/>
    <property type="evidence" value="ECO:0007669"/>
    <property type="project" value="UniProtKB-UniRule"/>
</dbReference>
<protein>
    <recommendedName>
        <fullName evidence="1 8">Imidazolonepropionase</fullName>
        <ecNumber evidence="1 8">3.5.2.7</ecNumber>
    </recommendedName>
    <alternativeName>
        <fullName evidence="8">Imidazolone-5-propionate hydrolase</fullName>
    </alternativeName>
</protein>
<dbReference type="GO" id="GO:0019557">
    <property type="term" value="P:L-histidine catabolic process to glutamate and formate"/>
    <property type="evidence" value="ECO:0007669"/>
    <property type="project" value="UniProtKB-UniPathway"/>
</dbReference>
<gene>
    <name evidence="8" type="primary">hutI</name>
    <name evidence="11" type="ORF">CARG_03145</name>
</gene>
<dbReference type="NCBIfam" id="TIGR01224">
    <property type="entry name" value="hutI"/>
    <property type="match status" value="1"/>
</dbReference>
<feature type="binding site" evidence="8">
    <location>
        <position position="219"/>
    </location>
    <ligand>
        <name>Fe(3+)</name>
        <dbReference type="ChEBI" id="CHEBI:29034"/>
    </ligand>
</feature>
<evidence type="ECO:0000313" key="11">
    <source>
        <dbReference type="EMBL" id="AGU14781.1"/>
    </source>
</evidence>
<evidence type="ECO:0000256" key="3">
    <source>
        <dbReference type="ARBA" id="ARBA00022723"/>
    </source>
</evidence>
<dbReference type="PATRIC" id="fig|1348662.3.peg.619"/>
<evidence type="ECO:0000256" key="6">
    <source>
        <dbReference type="ARBA" id="ARBA00022833"/>
    </source>
</evidence>
<comment type="subcellular location">
    <subcellularLocation>
        <location evidence="8">Cytoplasm</location>
    </subcellularLocation>
</comment>
<dbReference type="GO" id="GO:0019556">
    <property type="term" value="P:L-histidine catabolic process to glutamate and formamide"/>
    <property type="evidence" value="ECO:0007669"/>
    <property type="project" value="UniProtKB-UniRule"/>
</dbReference>
<feature type="binding site" evidence="8">
    <location>
        <position position="293"/>
    </location>
    <ligand>
        <name>Fe(3+)</name>
        <dbReference type="ChEBI" id="CHEBI:29034"/>
    </ligand>
</feature>
<reference evidence="11 12" key="1">
    <citation type="journal article" date="2013" name="Genome Announc.">
        <title>Whole-Genome Sequence of the Clinical Strain Corynebacterium argentoratense DSM 44202, Isolated from a Human Throat Specimen.</title>
        <authorList>
            <person name="Bomholt C."/>
            <person name="Glaub A."/>
            <person name="Gravermann K."/>
            <person name="Albersmeier A."/>
            <person name="Brinkrolf K."/>
            <person name="Ruckert C."/>
            <person name="Tauch A."/>
        </authorList>
    </citation>
    <scope>NUCLEOTIDE SEQUENCE [LARGE SCALE GENOMIC DNA]</scope>
    <source>
        <strain evidence="11">DSM 44202</strain>
    </source>
</reference>
<comment type="cofactor">
    <cofactor evidence="8">
        <name>Zn(2+)</name>
        <dbReference type="ChEBI" id="CHEBI:29105"/>
    </cofactor>
    <cofactor evidence="8">
        <name>Fe(3+)</name>
        <dbReference type="ChEBI" id="CHEBI:29034"/>
    </cofactor>
    <text evidence="8">Binds 1 zinc or iron ion per subunit.</text>
</comment>
<feature type="binding site" evidence="8">
    <location>
        <position position="222"/>
    </location>
    <ligand>
        <name>4-imidazolone-5-propanoate</name>
        <dbReference type="ChEBI" id="CHEBI:77893"/>
    </ligand>
</feature>
<dbReference type="SUPFAM" id="SSF51556">
    <property type="entry name" value="Metallo-dependent hydrolases"/>
    <property type="match status" value="1"/>
</dbReference>
<keyword evidence="7 8" id="KW-0408">Iron</keyword>
<feature type="binding site" evidence="8">
    <location>
        <position position="131"/>
    </location>
    <ligand>
        <name>4-imidazolone-5-propanoate</name>
        <dbReference type="ChEBI" id="CHEBI:77893"/>
    </ligand>
</feature>
<feature type="binding site" evidence="8">
    <location>
        <position position="66"/>
    </location>
    <ligand>
        <name>Fe(3+)</name>
        <dbReference type="ChEBI" id="CHEBI:29034"/>
    </ligand>
</feature>
<feature type="binding site" evidence="8">
    <location>
        <position position="131"/>
    </location>
    <ligand>
        <name>N-formimidoyl-L-glutamate</name>
        <dbReference type="ChEBI" id="CHEBI:58928"/>
    </ligand>
</feature>
<feature type="compositionally biased region" description="Basic and acidic residues" evidence="9">
    <location>
        <begin position="333"/>
        <end position="347"/>
    </location>
</feature>
<feature type="binding site" evidence="8">
    <location>
        <position position="64"/>
    </location>
    <ligand>
        <name>Zn(2+)</name>
        <dbReference type="ChEBI" id="CHEBI:29105"/>
    </ligand>
</feature>
<feature type="binding site" evidence="8">
    <location>
        <position position="158"/>
    </location>
    <ligand>
        <name>4-imidazolone-5-propanoate</name>
        <dbReference type="ChEBI" id="CHEBI:77893"/>
    </ligand>
</feature>